<accession>A0A2T0MJB9</accession>
<evidence type="ECO:0000313" key="9">
    <source>
        <dbReference type="EMBL" id="PRX57653.1"/>
    </source>
</evidence>
<dbReference type="GO" id="GO:0015031">
    <property type="term" value="P:protein transport"/>
    <property type="evidence" value="ECO:0007669"/>
    <property type="project" value="UniProtKB-KW"/>
</dbReference>
<proteinExistence type="inferred from homology"/>
<protein>
    <submittedName>
        <fullName evidence="9">Biopolymer transport protein ExbD</fullName>
    </submittedName>
</protein>
<evidence type="ECO:0000256" key="1">
    <source>
        <dbReference type="ARBA" id="ARBA00004162"/>
    </source>
</evidence>
<keyword evidence="10" id="KW-1185">Reference proteome</keyword>
<keyword evidence="7" id="KW-0653">Protein transport</keyword>
<evidence type="ECO:0000313" key="10">
    <source>
        <dbReference type="Proteomes" id="UP000237640"/>
    </source>
</evidence>
<dbReference type="InterPro" id="IPR003400">
    <property type="entry name" value="ExbD"/>
</dbReference>
<dbReference type="RefSeq" id="WP_106144534.1">
    <property type="nucleotide sequence ID" value="NZ_PVYX01000001.1"/>
</dbReference>
<keyword evidence="4 7" id="KW-0812">Transmembrane</keyword>
<comment type="subcellular location">
    <subcellularLocation>
        <location evidence="1">Cell membrane</location>
        <topology evidence="1">Single-pass membrane protein</topology>
    </subcellularLocation>
    <subcellularLocation>
        <location evidence="7">Cell membrane</location>
        <topology evidence="7">Single-pass type II membrane protein</topology>
    </subcellularLocation>
</comment>
<feature type="transmembrane region" description="Helical" evidence="8">
    <location>
        <begin position="12"/>
        <end position="33"/>
    </location>
</feature>
<name>A0A2T0MJB9_9FLAO</name>
<dbReference type="OrthoDB" id="9810103at2"/>
<dbReference type="GO" id="GO:0022857">
    <property type="term" value="F:transmembrane transporter activity"/>
    <property type="evidence" value="ECO:0007669"/>
    <property type="project" value="InterPro"/>
</dbReference>
<gene>
    <name evidence="9" type="ORF">CLV81_1662</name>
</gene>
<evidence type="ECO:0000256" key="2">
    <source>
        <dbReference type="ARBA" id="ARBA00005811"/>
    </source>
</evidence>
<keyword evidence="5 8" id="KW-1133">Transmembrane helix</keyword>
<keyword evidence="7" id="KW-0813">Transport</keyword>
<comment type="similarity">
    <text evidence="2 7">Belongs to the ExbD/TolR family.</text>
</comment>
<keyword evidence="3" id="KW-1003">Cell membrane</keyword>
<dbReference type="EMBL" id="PVYX01000001">
    <property type="protein sequence ID" value="PRX57653.1"/>
    <property type="molecule type" value="Genomic_DNA"/>
</dbReference>
<dbReference type="GO" id="GO:0005886">
    <property type="term" value="C:plasma membrane"/>
    <property type="evidence" value="ECO:0007669"/>
    <property type="project" value="UniProtKB-SubCell"/>
</dbReference>
<comment type="caution">
    <text evidence="9">The sequence shown here is derived from an EMBL/GenBank/DDBJ whole genome shotgun (WGS) entry which is preliminary data.</text>
</comment>
<evidence type="ECO:0000256" key="4">
    <source>
        <dbReference type="ARBA" id="ARBA00022692"/>
    </source>
</evidence>
<keyword evidence="6 8" id="KW-0472">Membrane</keyword>
<evidence type="ECO:0000256" key="3">
    <source>
        <dbReference type="ARBA" id="ARBA00022475"/>
    </source>
</evidence>
<evidence type="ECO:0000256" key="6">
    <source>
        <dbReference type="ARBA" id="ARBA00023136"/>
    </source>
</evidence>
<evidence type="ECO:0000256" key="5">
    <source>
        <dbReference type="ARBA" id="ARBA00022989"/>
    </source>
</evidence>
<dbReference type="AlphaFoldDB" id="A0A2T0MJB9"/>
<evidence type="ECO:0000256" key="7">
    <source>
        <dbReference type="RuleBase" id="RU003879"/>
    </source>
</evidence>
<dbReference type="Proteomes" id="UP000237640">
    <property type="component" value="Unassembled WGS sequence"/>
</dbReference>
<dbReference type="Pfam" id="PF02472">
    <property type="entry name" value="ExbD"/>
    <property type="match status" value="1"/>
</dbReference>
<organism evidence="9 10">
    <name type="scientific">Flagellimonas meridianipacifica</name>
    <dbReference type="NCBI Taxonomy" id="1080225"/>
    <lineage>
        <taxon>Bacteria</taxon>
        <taxon>Pseudomonadati</taxon>
        <taxon>Bacteroidota</taxon>
        <taxon>Flavobacteriia</taxon>
        <taxon>Flavobacteriales</taxon>
        <taxon>Flavobacteriaceae</taxon>
        <taxon>Flagellimonas</taxon>
    </lineage>
</organism>
<sequence>MRKTKKRIPSVSTASLPDIVFMLLFFFMTVTTIKDTEMLVENKLPEATELSELDKKDRIIEIFVGKPTAKYSNVLGTEPKIQLNKKLFNIEDVRTYVLSELAKKPEGIRNLVTVSLKIDENVHVGLVSDIKKELQDVNLLKINYAAIQGNYTSVLD</sequence>
<reference evidence="9 10" key="1">
    <citation type="submission" date="2018-03" db="EMBL/GenBank/DDBJ databases">
        <title>Genomic Encyclopedia of Archaeal and Bacterial Type Strains, Phase II (KMG-II): from individual species to whole genera.</title>
        <authorList>
            <person name="Goeker M."/>
        </authorList>
    </citation>
    <scope>NUCLEOTIDE SEQUENCE [LARGE SCALE GENOMIC DNA]</scope>
    <source>
        <strain evidence="9 10">DSM 25027</strain>
    </source>
</reference>
<evidence type="ECO:0000256" key="8">
    <source>
        <dbReference type="SAM" id="Phobius"/>
    </source>
</evidence>